<dbReference type="STRING" id="1088818.A0A2I0A9G0"/>
<dbReference type="GO" id="GO:0071013">
    <property type="term" value="C:catalytic step 2 spliceosome"/>
    <property type="evidence" value="ECO:0007669"/>
    <property type="project" value="TreeGrafter"/>
</dbReference>
<comment type="similarity">
    <text evidence="2">Belongs to the SYF2 family.</text>
</comment>
<evidence type="ECO:0000256" key="2">
    <source>
        <dbReference type="ARBA" id="ARBA00010028"/>
    </source>
</evidence>
<evidence type="ECO:0000313" key="7">
    <source>
        <dbReference type="EMBL" id="PKA52174.1"/>
    </source>
</evidence>
<proteinExistence type="inferred from homology"/>
<keyword evidence="5" id="KW-0508">mRNA splicing</keyword>
<evidence type="ECO:0000256" key="6">
    <source>
        <dbReference type="ARBA" id="ARBA00023242"/>
    </source>
</evidence>
<evidence type="ECO:0000256" key="3">
    <source>
        <dbReference type="ARBA" id="ARBA00022664"/>
    </source>
</evidence>
<evidence type="ECO:0000256" key="1">
    <source>
        <dbReference type="ARBA" id="ARBA00004123"/>
    </source>
</evidence>
<dbReference type="Proteomes" id="UP000236161">
    <property type="component" value="Unassembled WGS sequence"/>
</dbReference>
<evidence type="ECO:0000256" key="4">
    <source>
        <dbReference type="ARBA" id="ARBA00022728"/>
    </source>
</evidence>
<dbReference type="PANTHER" id="PTHR13264">
    <property type="entry name" value="GCIP-INTERACTING PROTEIN P29"/>
    <property type="match status" value="1"/>
</dbReference>
<name>A0A2I0A9G0_9ASPA</name>
<protein>
    <submittedName>
        <fullName evidence="7">Uncharacterized protein</fullName>
    </submittedName>
</protein>
<dbReference type="GO" id="GO:0000974">
    <property type="term" value="C:Prp19 complex"/>
    <property type="evidence" value="ECO:0007669"/>
    <property type="project" value="TreeGrafter"/>
</dbReference>
<dbReference type="PANTHER" id="PTHR13264:SF6">
    <property type="entry name" value="OS06G0711100 PROTEIN"/>
    <property type="match status" value="1"/>
</dbReference>
<dbReference type="GO" id="GO:0008380">
    <property type="term" value="P:RNA splicing"/>
    <property type="evidence" value="ECO:0007669"/>
    <property type="project" value="UniProtKB-KW"/>
</dbReference>
<evidence type="ECO:0000256" key="5">
    <source>
        <dbReference type="ARBA" id="ARBA00023187"/>
    </source>
</evidence>
<keyword evidence="4" id="KW-0747">Spliceosome</keyword>
<dbReference type="InterPro" id="IPR013260">
    <property type="entry name" value="mRNA_splic_SYF2"/>
</dbReference>
<reference evidence="7 8" key="1">
    <citation type="journal article" date="2017" name="Nature">
        <title>The Apostasia genome and the evolution of orchids.</title>
        <authorList>
            <person name="Zhang G.Q."/>
            <person name="Liu K.W."/>
            <person name="Li Z."/>
            <person name="Lohaus R."/>
            <person name="Hsiao Y.Y."/>
            <person name="Niu S.C."/>
            <person name="Wang J.Y."/>
            <person name="Lin Y.C."/>
            <person name="Xu Q."/>
            <person name="Chen L.J."/>
            <person name="Yoshida K."/>
            <person name="Fujiwara S."/>
            <person name="Wang Z.W."/>
            <person name="Zhang Y.Q."/>
            <person name="Mitsuda N."/>
            <person name="Wang M."/>
            <person name="Liu G.H."/>
            <person name="Pecoraro L."/>
            <person name="Huang H.X."/>
            <person name="Xiao X.J."/>
            <person name="Lin M."/>
            <person name="Wu X.Y."/>
            <person name="Wu W.L."/>
            <person name="Chen Y.Y."/>
            <person name="Chang S.B."/>
            <person name="Sakamoto S."/>
            <person name="Ohme-Takagi M."/>
            <person name="Yagi M."/>
            <person name="Zeng S.J."/>
            <person name="Shen C.Y."/>
            <person name="Yeh C.M."/>
            <person name="Luo Y.B."/>
            <person name="Tsai W.C."/>
            <person name="Van de Peer Y."/>
            <person name="Liu Z.J."/>
        </authorList>
    </citation>
    <scope>NUCLEOTIDE SEQUENCE [LARGE SCALE GENOMIC DNA]</scope>
    <source>
        <strain evidence="8">cv. Shenzhen</strain>
        <tissue evidence="7">Stem</tissue>
    </source>
</reference>
<keyword evidence="6" id="KW-0539">Nucleus</keyword>
<gene>
    <name evidence="7" type="ORF">AXF42_Ash014111</name>
</gene>
<dbReference type="EMBL" id="KZ452009">
    <property type="protein sequence ID" value="PKA52174.1"/>
    <property type="molecule type" value="Genomic_DNA"/>
</dbReference>
<dbReference type="GO" id="GO:0006397">
    <property type="term" value="P:mRNA processing"/>
    <property type="evidence" value="ECO:0007669"/>
    <property type="project" value="UniProtKB-KW"/>
</dbReference>
<evidence type="ECO:0000313" key="8">
    <source>
        <dbReference type="Proteomes" id="UP000236161"/>
    </source>
</evidence>
<dbReference type="OrthoDB" id="1506770at2759"/>
<sequence>MDEGRSFGSEEKLPERRKKTGSLPLAVLLSFNDREVHPHCPNASNPFHKCGRHCLHKIPFIKLLDGEKSEWSGFEGEREKISDRRGVNPNCPNASNPFHKCVHDCFEKKTDNCQDIRERPEKDKRTLTIADKHDINPKSNFASSEDSYKKDYPEEVMKREKMFLTAEKKVNYECKNASNPFHVCAEYCFQKAPESDHPGQVAKFKKLKEKKNEFSIGDRTGVNPHCKYASNPFHRCAEYCFQNLAEKNIAGDALISKANEAVGGAEKIDVDSNCDHASNPYHKCTEYCFQGTHGKNRTVQHISGHKIQGLFLFSTFN</sequence>
<keyword evidence="8" id="KW-1185">Reference proteome</keyword>
<organism evidence="7 8">
    <name type="scientific">Apostasia shenzhenica</name>
    <dbReference type="NCBI Taxonomy" id="1088818"/>
    <lineage>
        <taxon>Eukaryota</taxon>
        <taxon>Viridiplantae</taxon>
        <taxon>Streptophyta</taxon>
        <taxon>Embryophyta</taxon>
        <taxon>Tracheophyta</taxon>
        <taxon>Spermatophyta</taxon>
        <taxon>Magnoliopsida</taxon>
        <taxon>Liliopsida</taxon>
        <taxon>Asparagales</taxon>
        <taxon>Orchidaceae</taxon>
        <taxon>Apostasioideae</taxon>
        <taxon>Apostasia</taxon>
    </lineage>
</organism>
<dbReference type="GO" id="GO:0071014">
    <property type="term" value="C:post-mRNA release spliceosomal complex"/>
    <property type="evidence" value="ECO:0007669"/>
    <property type="project" value="TreeGrafter"/>
</dbReference>
<comment type="subcellular location">
    <subcellularLocation>
        <location evidence="1">Nucleus</location>
    </subcellularLocation>
</comment>
<dbReference type="AlphaFoldDB" id="A0A2I0A9G0"/>
<accession>A0A2I0A9G0</accession>
<keyword evidence="3" id="KW-0507">mRNA processing</keyword>